<feature type="coiled-coil region" evidence="4">
    <location>
        <begin position="889"/>
        <end position="916"/>
    </location>
</feature>
<keyword evidence="3" id="KW-0788">Thiol protease</keyword>
<organism evidence="6 7">
    <name type="scientific">Coprinopsis marcescibilis</name>
    <name type="common">Agaric fungus</name>
    <name type="synonym">Psathyrella marcescibilis</name>
    <dbReference type="NCBI Taxonomy" id="230819"/>
    <lineage>
        <taxon>Eukaryota</taxon>
        <taxon>Fungi</taxon>
        <taxon>Dikarya</taxon>
        <taxon>Basidiomycota</taxon>
        <taxon>Agaricomycotina</taxon>
        <taxon>Agaricomycetes</taxon>
        <taxon>Agaricomycetidae</taxon>
        <taxon>Agaricales</taxon>
        <taxon>Agaricineae</taxon>
        <taxon>Psathyrellaceae</taxon>
        <taxon>Coprinopsis</taxon>
    </lineage>
</organism>
<reference evidence="6 7" key="1">
    <citation type="journal article" date="2019" name="Nat. Ecol. Evol.">
        <title>Megaphylogeny resolves global patterns of mushroom evolution.</title>
        <authorList>
            <person name="Varga T."/>
            <person name="Krizsan K."/>
            <person name="Foldi C."/>
            <person name="Dima B."/>
            <person name="Sanchez-Garcia M."/>
            <person name="Sanchez-Ramirez S."/>
            <person name="Szollosi G.J."/>
            <person name="Szarkandi J.G."/>
            <person name="Papp V."/>
            <person name="Albert L."/>
            <person name="Andreopoulos W."/>
            <person name="Angelini C."/>
            <person name="Antonin V."/>
            <person name="Barry K.W."/>
            <person name="Bougher N.L."/>
            <person name="Buchanan P."/>
            <person name="Buyck B."/>
            <person name="Bense V."/>
            <person name="Catcheside P."/>
            <person name="Chovatia M."/>
            <person name="Cooper J."/>
            <person name="Damon W."/>
            <person name="Desjardin D."/>
            <person name="Finy P."/>
            <person name="Geml J."/>
            <person name="Haridas S."/>
            <person name="Hughes K."/>
            <person name="Justo A."/>
            <person name="Karasinski D."/>
            <person name="Kautmanova I."/>
            <person name="Kiss B."/>
            <person name="Kocsube S."/>
            <person name="Kotiranta H."/>
            <person name="LaButti K.M."/>
            <person name="Lechner B.E."/>
            <person name="Liimatainen K."/>
            <person name="Lipzen A."/>
            <person name="Lukacs Z."/>
            <person name="Mihaltcheva S."/>
            <person name="Morgado L.N."/>
            <person name="Niskanen T."/>
            <person name="Noordeloos M.E."/>
            <person name="Ohm R.A."/>
            <person name="Ortiz-Santana B."/>
            <person name="Ovrebo C."/>
            <person name="Racz N."/>
            <person name="Riley R."/>
            <person name="Savchenko A."/>
            <person name="Shiryaev A."/>
            <person name="Soop K."/>
            <person name="Spirin V."/>
            <person name="Szebenyi C."/>
            <person name="Tomsovsky M."/>
            <person name="Tulloss R.E."/>
            <person name="Uehling J."/>
            <person name="Grigoriev I.V."/>
            <person name="Vagvolgyi C."/>
            <person name="Papp T."/>
            <person name="Martin F.M."/>
            <person name="Miettinen O."/>
            <person name="Hibbett D.S."/>
            <person name="Nagy L.G."/>
        </authorList>
    </citation>
    <scope>NUCLEOTIDE SEQUENCE [LARGE SCALE GENOMIC DNA]</scope>
    <source>
        <strain evidence="6 7">CBS 121175</strain>
    </source>
</reference>
<keyword evidence="3" id="KW-0378">Hydrolase</keyword>
<evidence type="ECO:0000313" key="6">
    <source>
        <dbReference type="EMBL" id="TFK19358.1"/>
    </source>
</evidence>
<dbReference type="InterPro" id="IPR027417">
    <property type="entry name" value="P-loop_NTPase"/>
</dbReference>
<dbReference type="GO" id="GO:0006508">
    <property type="term" value="P:proteolysis"/>
    <property type="evidence" value="ECO:0007669"/>
    <property type="project" value="InterPro"/>
</dbReference>
<keyword evidence="2" id="KW-0053">Apoptosis</keyword>
<dbReference type="GO" id="GO:0004197">
    <property type="term" value="F:cysteine-type endopeptidase activity"/>
    <property type="evidence" value="ECO:0007669"/>
    <property type="project" value="InterPro"/>
</dbReference>
<evidence type="ECO:0000256" key="4">
    <source>
        <dbReference type="SAM" id="Coils"/>
    </source>
</evidence>
<dbReference type="GO" id="GO:0005737">
    <property type="term" value="C:cytoplasm"/>
    <property type="evidence" value="ECO:0007669"/>
    <property type="project" value="TreeGrafter"/>
</dbReference>
<dbReference type="GO" id="GO:0006915">
    <property type="term" value="P:apoptotic process"/>
    <property type="evidence" value="ECO:0007669"/>
    <property type="project" value="UniProtKB-KW"/>
</dbReference>
<protein>
    <recommendedName>
        <fullName evidence="5">Peptidase C14 caspase domain-containing protein</fullName>
    </recommendedName>
</protein>
<dbReference type="SUPFAM" id="SSF52129">
    <property type="entry name" value="Caspase-like"/>
    <property type="match status" value="1"/>
</dbReference>
<name>A0A5C3KU29_COPMA</name>
<dbReference type="PANTHER" id="PTHR48104:SF30">
    <property type="entry name" value="METACASPASE-1"/>
    <property type="match status" value="1"/>
</dbReference>
<dbReference type="AlphaFoldDB" id="A0A5C3KU29"/>
<feature type="domain" description="Peptidase C14 caspase" evidence="5">
    <location>
        <begin position="10"/>
        <end position="270"/>
    </location>
</feature>
<dbReference type="InterPro" id="IPR011600">
    <property type="entry name" value="Pept_C14_caspase"/>
</dbReference>
<dbReference type="Gene3D" id="3.40.50.1460">
    <property type="match status" value="1"/>
</dbReference>
<dbReference type="PANTHER" id="PTHR48104">
    <property type="entry name" value="METACASPASE-4"/>
    <property type="match status" value="1"/>
</dbReference>
<sequence length="925" mass="102626">MDSRASRRFFALVIGINEYLDPETPNLRGAVNDADRIVKFLKERLLVPTSNIENLRNSTATRNAIKTALSRLVIDTRIETNDPILIYFSGHGGSVPAPAGWKDWDSTVQTLVPHDYGQPDRFPGQTIQGIPDRTLGTILKRIADAKGNNITVILDCCHSGSGTRSDDVLVRNAPIVGSPMPSNIDEDILPSVRGASVLPKFRYRGLESHVLLAACTPDELAHESKGQGAFTAALLQALGKLNLATDAVTYAELIHRLDISLLKQQNPQCEGNGDRMLFNNDVRAMKSYHHGHIDPTGKLTVDAGNLHGICAGSEFDIWAGYDRITQKPVATVKVDSVTAFKSHAQTIFKRNALGTDHVIVRAKHTNKPAIKIFVPQDLVGQLGDIFEANSFEQPWVTSLEANENLADVGISKCEGGFSVRVLRQEEQTYTSLPKFAEDKTGLQSTVGHIAFYYHHLRHGDGIQPTITSDFKTSKTFISQFNVEMYKLDNDDRPIGNNLITPEGVNLWVGPTLGAYGFKITNNSKMDVYPHLFYFNSHEFAISSFYKPVNIANPNQKPDPPLKSERPVLVGYGSDGAQPQTFNLDNAVDVENGFLKLYIATAYTDLSFIDQKPLGVATRGGVQLKRRTRVQELWGSFSIPFVLHRRETICLMGTTESKAPFLNALFSECTADKQPTLTELNSSVSIHDLTTKDDRSVSIVELSAFEDEDLENNTDICEDIVSAFSDPDESNLPYLPCRGLVFCYDISRLWNRIRRQDLLNFKLLRDICGDSAMKNVTIVTTNWDHGYNESFVKREEQLRATEHLCKSLIDMGAKFLRHGSSDSLQASSLLAQIATKPSTLFRIQTEACGEDGDRRSFCDTSIGSTMCGRVNQQVLEVEGNLKSVCQELEDAADDGEIEDLENDKEELEREVQKLHLLLKSTGYGTS</sequence>
<keyword evidence="7" id="KW-1185">Reference proteome</keyword>
<keyword evidence="4" id="KW-0175">Coiled coil</keyword>
<comment type="similarity">
    <text evidence="1">Belongs to the peptidase C14B family.</text>
</comment>
<dbReference type="InterPro" id="IPR050452">
    <property type="entry name" value="Metacaspase"/>
</dbReference>
<dbReference type="Proteomes" id="UP000307440">
    <property type="component" value="Unassembled WGS sequence"/>
</dbReference>
<dbReference type="OrthoDB" id="3223806at2759"/>
<keyword evidence="3" id="KW-0645">Protease</keyword>
<evidence type="ECO:0000259" key="5">
    <source>
        <dbReference type="Pfam" id="PF00656"/>
    </source>
</evidence>
<dbReference type="EMBL" id="ML210344">
    <property type="protein sequence ID" value="TFK19358.1"/>
    <property type="molecule type" value="Genomic_DNA"/>
</dbReference>
<evidence type="ECO:0000256" key="1">
    <source>
        <dbReference type="ARBA" id="ARBA00009005"/>
    </source>
</evidence>
<dbReference type="Gene3D" id="3.40.50.300">
    <property type="entry name" value="P-loop containing nucleotide triphosphate hydrolases"/>
    <property type="match status" value="1"/>
</dbReference>
<dbReference type="Pfam" id="PF00656">
    <property type="entry name" value="Peptidase_C14"/>
    <property type="match status" value="1"/>
</dbReference>
<evidence type="ECO:0000256" key="3">
    <source>
        <dbReference type="ARBA" id="ARBA00022807"/>
    </source>
</evidence>
<gene>
    <name evidence="6" type="ORF">FA15DRAFT_674482</name>
</gene>
<evidence type="ECO:0000313" key="7">
    <source>
        <dbReference type="Proteomes" id="UP000307440"/>
    </source>
</evidence>
<evidence type="ECO:0000256" key="2">
    <source>
        <dbReference type="ARBA" id="ARBA00022703"/>
    </source>
</evidence>
<dbReference type="InterPro" id="IPR029030">
    <property type="entry name" value="Caspase-like_dom_sf"/>
</dbReference>
<accession>A0A5C3KU29</accession>
<proteinExistence type="inferred from homology"/>